<sequence length="389" mass="42867">MPDNAAWKIGLLFSTSGVTSIIERSQLNGALLAIDQINSRGGVLGRKLEAISYDPGSIVPRYGELAEKLILEDKVSVIFGCYMSSSRKEVLPVVERRNALFFYPTLYEGFEYSPNVIYGGACPSQNSVPLANYLMGNYGHRIFFVGSNYIYPHESNRVMRNVLRQGGGEVVGERYFDLQARESDFRNVVEEIMEARPDAIFSTVVGQACIEFYRAYHAAGGDGRTCPIASLTTNEGEIAAIGAEASVGHITAAPYFRSVNSPANRRFLKAYGDKFGSTSDVTSCCEATYSQVHLFAKALEETGEMDTDNLREALLGATFDAPQGQIKIDPDNNHTYLQSRIAIVDEQGEFVVDLKVRRALKPDPYLVFPAIHDWSFRTDKVAASGSRNA</sequence>
<organism evidence="1 2">
    <name type="scientific">Roseivivax halotolerans</name>
    <dbReference type="NCBI Taxonomy" id="93684"/>
    <lineage>
        <taxon>Bacteria</taxon>
        <taxon>Pseudomonadati</taxon>
        <taxon>Pseudomonadota</taxon>
        <taxon>Alphaproteobacteria</taxon>
        <taxon>Rhodobacterales</taxon>
        <taxon>Roseobacteraceae</taxon>
        <taxon>Roseivivax</taxon>
    </lineage>
</organism>
<dbReference type="PANTHER" id="PTHR47628">
    <property type="match status" value="1"/>
</dbReference>
<protein>
    <submittedName>
        <fullName evidence="1">Branched-chain amino acid transport system substrate-binding protein</fullName>
    </submittedName>
</protein>
<dbReference type="InterPro" id="IPR039570">
    <property type="entry name" value="AmiC_PBP1"/>
</dbReference>
<proteinExistence type="predicted"/>
<dbReference type="GO" id="GO:0006865">
    <property type="term" value="P:amino acid transport"/>
    <property type="evidence" value="ECO:0007669"/>
    <property type="project" value="InterPro"/>
</dbReference>
<dbReference type="Gene3D" id="3.40.50.2300">
    <property type="match status" value="2"/>
</dbReference>
<evidence type="ECO:0000313" key="2">
    <source>
        <dbReference type="Proteomes" id="UP000243106"/>
    </source>
</evidence>
<dbReference type="InterPro" id="IPR028082">
    <property type="entry name" value="Peripla_BP_I"/>
</dbReference>
<dbReference type="EMBL" id="FOXV01000022">
    <property type="protein sequence ID" value="SFQ68899.1"/>
    <property type="molecule type" value="Genomic_DNA"/>
</dbReference>
<gene>
    <name evidence="1" type="ORF">SAMN05421853_12214</name>
</gene>
<dbReference type="SUPFAM" id="SSF53822">
    <property type="entry name" value="Periplasmic binding protein-like I"/>
    <property type="match status" value="1"/>
</dbReference>
<dbReference type="PRINTS" id="PR00337">
    <property type="entry name" value="LEUILEVALBP"/>
</dbReference>
<accession>A0A1I6AJL8</accession>
<dbReference type="Pfam" id="PF13433">
    <property type="entry name" value="Peripla_BP_5"/>
    <property type="match status" value="1"/>
</dbReference>
<dbReference type="GO" id="GO:0033218">
    <property type="term" value="F:amide binding"/>
    <property type="evidence" value="ECO:0007669"/>
    <property type="project" value="InterPro"/>
</dbReference>
<dbReference type="Proteomes" id="UP000243106">
    <property type="component" value="Unassembled WGS sequence"/>
</dbReference>
<name>A0A1I6AJL8_9RHOB</name>
<dbReference type="AlphaFoldDB" id="A0A1I6AJL8"/>
<dbReference type="STRING" id="93684.SAMN05421853_12214"/>
<keyword evidence="2" id="KW-1185">Reference proteome</keyword>
<dbReference type="InterPro" id="IPR000709">
    <property type="entry name" value="Leu_Ile_Val-bd"/>
</dbReference>
<reference evidence="2" key="1">
    <citation type="submission" date="2016-10" db="EMBL/GenBank/DDBJ databases">
        <authorList>
            <person name="Varghese N."/>
            <person name="Submissions S."/>
        </authorList>
    </citation>
    <scope>NUCLEOTIDE SEQUENCE [LARGE SCALE GENOMIC DNA]</scope>
    <source>
        <strain evidence="2">JCM 10271</strain>
    </source>
</reference>
<dbReference type="PANTHER" id="PTHR47628:SF1">
    <property type="entry name" value="ALIPHATIC AMIDASE EXPRESSION-REGULATING PROTEIN"/>
    <property type="match status" value="1"/>
</dbReference>
<dbReference type="CDD" id="cd06357">
    <property type="entry name" value="PBP1_AmiC"/>
    <property type="match status" value="1"/>
</dbReference>
<evidence type="ECO:0000313" key="1">
    <source>
        <dbReference type="EMBL" id="SFQ68899.1"/>
    </source>
</evidence>